<dbReference type="Gene3D" id="3.40.50.2000">
    <property type="entry name" value="Glycogen Phosphorylase B"/>
    <property type="match status" value="2"/>
</dbReference>
<dbReference type="AlphaFoldDB" id="Q0YTU7"/>
<proteinExistence type="predicted"/>
<dbReference type="RefSeq" id="WP_006365582.1">
    <property type="nucleotide sequence ID" value="NZ_AASE01000002.1"/>
</dbReference>
<evidence type="ECO:0000313" key="2">
    <source>
        <dbReference type="EMBL" id="EAT59804.1"/>
    </source>
</evidence>
<dbReference type="GO" id="GO:0016757">
    <property type="term" value="F:glycosyltransferase activity"/>
    <property type="evidence" value="ECO:0007669"/>
    <property type="project" value="UniProtKB-ARBA"/>
</dbReference>
<comment type="caution">
    <text evidence="2">The sequence shown here is derived from an EMBL/GenBank/DDBJ whole genome shotgun (WGS) entry which is preliminary data.</text>
</comment>
<name>Q0YTU7_9CHLB</name>
<keyword evidence="3" id="KW-1185">Reference proteome</keyword>
<accession>Q0YTU7</accession>
<dbReference type="PANTHER" id="PTHR12526">
    <property type="entry name" value="GLYCOSYLTRANSFERASE"/>
    <property type="match status" value="1"/>
</dbReference>
<dbReference type="PANTHER" id="PTHR12526:SF636">
    <property type="entry name" value="BLL3647 PROTEIN"/>
    <property type="match status" value="1"/>
</dbReference>
<sequence length="401" mass="45012">MKSGVLYISYDGMLEPLGQSQVLAYLKRLAENRRIFLLSFEKPEDWADDIARHRTAASIAAAGIVWHPLRYHKKPSALATLWDIVCGFSVGLWLVLRYRLRIVHARSYVSSVIALLLKRCTGVKYIFDMRGFWADERVDGGLWPKGGRLYQTAKWFERHFLLNADVVVSLTRSAVDEMRAFPYLKGRMPVFEVITTCADLELFRPAPSNGISPDSAHPFTLGYVGSVGVWYLFDETLRCFQLLRAQVPGARLHILNRGGHDYIRDRLKAMGIDKDLVRIEAADQRGVARAMQEMDAGIFFYNPTYSKIATAPTKLGEFLGCGVPCLSNRGVGDMAAILENEKVGVAVNSFDDEALTRAVHDLLELTETEGIKARCRNAAVRCFSLDEGVRSYTSVYKSVEV</sequence>
<evidence type="ECO:0000259" key="1">
    <source>
        <dbReference type="Pfam" id="PF13579"/>
    </source>
</evidence>
<gene>
    <name evidence="2" type="ORF">CferDRAFT_1811</name>
</gene>
<dbReference type="Pfam" id="PF13579">
    <property type="entry name" value="Glyco_trans_4_4"/>
    <property type="match status" value="1"/>
</dbReference>
<dbReference type="Pfam" id="PF13692">
    <property type="entry name" value="Glyco_trans_1_4"/>
    <property type="match status" value="1"/>
</dbReference>
<evidence type="ECO:0000313" key="3">
    <source>
        <dbReference type="Proteomes" id="UP000004162"/>
    </source>
</evidence>
<organism evidence="2 3">
    <name type="scientific">Chlorobium ferrooxidans DSM 13031</name>
    <dbReference type="NCBI Taxonomy" id="377431"/>
    <lineage>
        <taxon>Bacteria</taxon>
        <taxon>Pseudomonadati</taxon>
        <taxon>Chlorobiota</taxon>
        <taxon>Chlorobiia</taxon>
        <taxon>Chlorobiales</taxon>
        <taxon>Chlorobiaceae</taxon>
        <taxon>Chlorobium/Pelodictyon group</taxon>
        <taxon>Chlorobium</taxon>
    </lineage>
</organism>
<dbReference type="SUPFAM" id="SSF53756">
    <property type="entry name" value="UDP-Glycosyltransferase/glycogen phosphorylase"/>
    <property type="match status" value="1"/>
</dbReference>
<reference evidence="2 3" key="2">
    <citation type="submission" date="2006-07" db="EMBL/GenBank/DDBJ databases">
        <title>Sequencing of the draft genome and assembly of Chlorobium ferroxidans DSM 13031.</title>
        <authorList>
            <consortium name="US DOE Joint Genome Institute (JGI-PGF)"/>
            <person name="Copeland A."/>
            <person name="Lucas S."/>
            <person name="Lapidus A."/>
            <person name="Barry K."/>
            <person name="Glavina del Rio T."/>
            <person name="Dalin E."/>
            <person name="Tice H."/>
            <person name="Bruce D."/>
            <person name="Pitluck S."/>
            <person name="Richardson P."/>
        </authorList>
    </citation>
    <scope>NUCLEOTIDE SEQUENCE [LARGE SCALE GENOMIC DNA]</scope>
    <source>
        <strain evidence="2 3">DSM 13031</strain>
    </source>
</reference>
<dbReference type="InterPro" id="IPR028098">
    <property type="entry name" value="Glyco_trans_4-like_N"/>
</dbReference>
<feature type="domain" description="Glycosyltransferase subfamily 4-like N-terminal" evidence="1">
    <location>
        <begin position="61"/>
        <end position="182"/>
    </location>
</feature>
<dbReference type="EMBL" id="AASE01000002">
    <property type="protein sequence ID" value="EAT59804.1"/>
    <property type="molecule type" value="Genomic_DNA"/>
</dbReference>
<dbReference type="Proteomes" id="UP000004162">
    <property type="component" value="Unassembled WGS sequence"/>
</dbReference>
<reference evidence="2 3" key="1">
    <citation type="submission" date="2006-07" db="EMBL/GenBank/DDBJ databases">
        <title>Annotation of the draft genome assembly of Chlorobium ferroxidans DSM 13031.</title>
        <authorList>
            <consortium name="US DOE Joint Genome Institute (JGI-ORNL)"/>
            <person name="Larimer F."/>
            <person name="Land M."/>
            <person name="Hauser L."/>
        </authorList>
    </citation>
    <scope>NUCLEOTIDE SEQUENCE [LARGE SCALE GENOMIC DNA]</scope>
    <source>
        <strain evidence="2 3">DSM 13031</strain>
    </source>
</reference>
<protein>
    <recommendedName>
        <fullName evidence="1">Glycosyltransferase subfamily 4-like N-terminal domain-containing protein</fullName>
    </recommendedName>
</protein>